<proteinExistence type="predicted"/>
<keyword evidence="5 7" id="KW-1133">Transmembrane helix</keyword>
<dbReference type="NCBIfam" id="NF037982">
    <property type="entry name" value="Nramp_1"/>
    <property type="match status" value="1"/>
</dbReference>
<comment type="subcellular location">
    <subcellularLocation>
        <location evidence="1">Membrane</location>
        <topology evidence="1">Multi-pass membrane protein</topology>
    </subcellularLocation>
</comment>
<sequence>MIKNWRKYVGPGPLIAAAFIGPGTVTVCSMAGVNFGYELLWALLLSVIATIILQEMAARIGLITQKSLPEVMRAEIQTKAARIFALGLVIVAIVAGNAAYEAGNLSGAVMGLEAFLPQKTTSALGGYFRPLPLLTGLVAWGLLLSGNYRQIEWFMIGVVLIMSGVFLITAMAGKPHLPTLLKGLVPSVRADNILTIVALIGTTVVPYNLFLHSSLVSRKWKSTTTLRYVRADIFIAVILGGLVSMAILVTGTLSTAKQVEIITDLSKSLTPIIGSFAPYFLGIGLFSAGITSSITAPLAGGLVICSCFGWSNTLSSPPMRWTFSGILLLGVIFASLEIKPIELIAMAQLANGILLPVLSTFILWMVNKPEIMGKYKNHLLANILGIAIWVITLILGCKSILSVIQNWSL</sequence>
<dbReference type="PANTHER" id="PTHR11706">
    <property type="entry name" value="SOLUTE CARRIER PROTEIN FAMILY 11 MEMBER"/>
    <property type="match status" value="1"/>
</dbReference>
<accession>A0ABQ1VB96</accession>
<evidence type="ECO:0000256" key="3">
    <source>
        <dbReference type="ARBA" id="ARBA00022692"/>
    </source>
</evidence>
<feature type="transmembrane region" description="Helical" evidence="7">
    <location>
        <begin position="344"/>
        <end position="367"/>
    </location>
</feature>
<evidence type="ECO:0000256" key="6">
    <source>
        <dbReference type="ARBA" id="ARBA00023136"/>
    </source>
</evidence>
<dbReference type="InterPro" id="IPR001046">
    <property type="entry name" value="NRAMP_fam"/>
</dbReference>
<keyword evidence="9" id="KW-1185">Reference proteome</keyword>
<evidence type="ECO:0000256" key="5">
    <source>
        <dbReference type="ARBA" id="ARBA00022989"/>
    </source>
</evidence>
<dbReference type="PRINTS" id="PR00447">
    <property type="entry name" value="NATRESASSCMP"/>
</dbReference>
<feature type="transmembrane region" description="Helical" evidence="7">
    <location>
        <begin position="39"/>
        <end position="62"/>
    </location>
</feature>
<feature type="transmembrane region" description="Helical" evidence="7">
    <location>
        <begin position="153"/>
        <end position="173"/>
    </location>
</feature>
<keyword evidence="3 7" id="KW-0812">Transmembrane</keyword>
<feature type="transmembrane region" description="Helical" evidence="7">
    <location>
        <begin position="12"/>
        <end position="33"/>
    </location>
</feature>
<name>A0ABQ1VB96_9BACT</name>
<evidence type="ECO:0000313" key="8">
    <source>
        <dbReference type="EMBL" id="GGF45184.1"/>
    </source>
</evidence>
<gene>
    <name evidence="8" type="primary">mntH</name>
    <name evidence="8" type="ORF">GCM10011339_37050</name>
</gene>
<evidence type="ECO:0000256" key="4">
    <source>
        <dbReference type="ARBA" id="ARBA00022847"/>
    </source>
</evidence>
<feature type="transmembrane region" description="Helical" evidence="7">
    <location>
        <begin position="193"/>
        <end position="212"/>
    </location>
</feature>
<dbReference type="PANTHER" id="PTHR11706:SF33">
    <property type="entry name" value="NATURAL RESISTANCE-ASSOCIATED MACROPHAGE PROTEIN 2"/>
    <property type="match status" value="1"/>
</dbReference>
<feature type="transmembrane region" description="Helical" evidence="7">
    <location>
        <begin position="233"/>
        <end position="256"/>
    </location>
</feature>
<comment type="caution">
    <text evidence="8">The sequence shown here is derived from an EMBL/GenBank/DDBJ whole genome shotgun (WGS) entry which is preliminary data.</text>
</comment>
<reference evidence="9" key="1">
    <citation type="journal article" date="2019" name="Int. J. Syst. Evol. Microbiol.">
        <title>The Global Catalogue of Microorganisms (GCM) 10K type strain sequencing project: providing services to taxonomists for standard genome sequencing and annotation.</title>
        <authorList>
            <consortium name="The Broad Institute Genomics Platform"/>
            <consortium name="The Broad Institute Genome Sequencing Center for Infectious Disease"/>
            <person name="Wu L."/>
            <person name="Ma J."/>
        </authorList>
    </citation>
    <scope>NUCLEOTIDE SEQUENCE [LARGE SCALE GENOMIC DNA]</scope>
    <source>
        <strain evidence="9">CGMCC 1.15407</strain>
    </source>
</reference>
<dbReference type="Pfam" id="PF01566">
    <property type="entry name" value="Nramp"/>
    <property type="match status" value="1"/>
</dbReference>
<feature type="transmembrane region" description="Helical" evidence="7">
    <location>
        <begin position="83"/>
        <end position="100"/>
    </location>
</feature>
<keyword evidence="6 7" id="KW-0472">Membrane</keyword>
<feature type="transmembrane region" description="Helical" evidence="7">
    <location>
        <begin position="127"/>
        <end position="146"/>
    </location>
</feature>
<evidence type="ECO:0000256" key="7">
    <source>
        <dbReference type="SAM" id="Phobius"/>
    </source>
</evidence>
<dbReference type="Proteomes" id="UP000647339">
    <property type="component" value="Unassembled WGS sequence"/>
</dbReference>
<dbReference type="EMBL" id="BMIU01000022">
    <property type="protein sequence ID" value="GGF45184.1"/>
    <property type="molecule type" value="Genomic_DNA"/>
</dbReference>
<protein>
    <submittedName>
        <fullName evidence="8">Manganese transporter</fullName>
    </submittedName>
</protein>
<feature type="transmembrane region" description="Helical" evidence="7">
    <location>
        <begin position="276"/>
        <end position="309"/>
    </location>
</feature>
<dbReference type="RefSeq" id="WP_137403297.1">
    <property type="nucleotide sequence ID" value="NZ_BMIU01000022.1"/>
</dbReference>
<evidence type="ECO:0000256" key="1">
    <source>
        <dbReference type="ARBA" id="ARBA00004141"/>
    </source>
</evidence>
<evidence type="ECO:0000313" key="9">
    <source>
        <dbReference type="Proteomes" id="UP000647339"/>
    </source>
</evidence>
<feature type="transmembrane region" description="Helical" evidence="7">
    <location>
        <begin position="379"/>
        <end position="404"/>
    </location>
</feature>
<organism evidence="8 9">
    <name type="scientific">Echinicola rosea</name>
    <dbReference type="NCBI Taxonomy" id="1807691"/>
    <lineage>
        <taxon>Bacteria</taxon>
        <taxon>Pseudomonadati</taxon>
        <taxon>Bacteroidota</taxon>
        <taxon>Cytophagia</taxon>
        <taxon>Cytophagales</taxon>
        <taxon>Cyclobacteriaceae</taxon>
        <taxon>Echinicola</taxon>
    </lineage>
</organism>
<evidence type="ECO:0000256" key="2">
    <source>
        <dbReference type="ARBA" id="ARBA00022448"/>
    </source>
</evidence>
<keyword evidence="4" id="KW-0769">Symport</keyword>
<keyword evidence="2" id="KW-0813">Transport</keyword>
<feature type="transmembrane region" description="Helical" evidence="7">
    <location>
        <begin position="321"/>
        <end position="338"/>
    </location>
</feature>